<evidence type="ECO:0000313" key="2">
    <source>
        <dbReference type="EMBL" id="MBM3224360.1"/>
    </source>
</evidence>
<reference evidence="2" key="1">
    <citation type="submission" date="2019-03" db="EMBL/GenBank/DDBJ databases">
        <title>Lake Tanganyika Metagenome-Assembled Genomes (MAGs).</title>
        <authorList>
            <person name="Tran P."/>
        </authorList>
    </citation>
    <scope>NUCLEOTIDE SEQUENCE</scope>
    <source>
        <strain evidence="2">K_DeepCast_65m_m2_066</strain>
    </source>
</reference>
<accession>A0A937W280</accession>
<feature type="non-terminal residue" evidence="2">
    <location>
        <position position="443"/>
    </location>
</feature>
<dbReference type="InterPro" id="IPR045394">
    <property type="entry name" value="Abhydrolase_dom"/>
</dbReference>
<organism evidence="2 3">
    <name type="scientific">Tectimicrobiota bacterium</name>
    <dbReference type="NCBI Taxonomy" id="2528274"/>
    <lineage>
        <taxon>Bacteria</taxon>
        <taxon>Pseudomonadati</taxon>
        <taxon>Nitrospinota/Tectimicrobiota group</taxon>
        <taxon>Candidatus Tectimicrobiota</taxon>
    </lineage>
</organism>
<sequence>MAVTRIDITTREPLLNGQSFGATGPYELLRGTVTFAADPAHPRNRDIADIDKAARTAVGQVEWWSDFAMLQPANLGRGNRRLLFEVVNRGRILAFRMFDAVKETSNLRQPEQVGNGFLLQQGYTVAWCGWQWDVMRIESPLGMGVPQAMDGKTSVSGQVACQWWPSRPTPTLSLSDRDHQTYPTIDVADAEAVLTVREHDHAPRQVIPRETWQFARITRGEPVPATTSILLNTGFQPGKIYECVYRTRHAPVAGLGLLGVRDIVSHLKYVTDQQANPCAGLIDQAYGFGASQSGRFLRHFLYLGLNADEQERLVFDGVIPHIAGAQRGEFNRRFAQPSASSMQGPSAMFPFADNDQRDPLSGESDGLLRRLRASGHCPKIIYMNTSSEYWRGDASLSHISVDGTTDVDLPENVRLYHLTGAQHTPGPLPLANVAADGSRGQYP</sequence>
<dbReference type="Proteomes" id="UP000712673">
    <property type="component" value="Unassembled WGS sequence"/>
</dbReference>
<proteinExistence type="predicted"/>
<gene>
    <name evidence="2" type="ORF">FJZ47_11225</name>
</gene>
<protein>
    <recommendedName>
        <fullName evidence="1">Alpha/beta hydrolase domain-containing protein</fullName>
    </recommendedName>
</protein>
<dbReference type="EMBL" id="VGLS01000308">
    <property type="protein sequence ID" value="MBM3224360.1"/>
    <property type="molecule type" value="Genomic_DNA"/>
</dbReference>
<dbReference type="Pfam" id="PF20091">
    <property type="entry name" value="Abhydrolase_10"/>
    <property type="match status" value="1"/>
</dbReference>
<name>A0A937W280_UNCTE</name>
<comment type="caution">
    <text evidence="2">The sequence shown here is derived from an EMBL/GenBank/DDBJ whole genome shotgun (WGS) entry which is preliminary data.</text>
</comment>
<evidence type="ECO:0000313" key="3">
    <source>
        <dbReference type="Proteomes" id="UP000712673"/>
    </source>
</evidence>
<feature type="domain" description="Alpha/beta hydrolase" evidence="1">
    <location>
        <begin position="262"/>
        <end position="428"/>
    </location>
</feature>
<evidence type="ECO:0000259" key="1">
    <source>
        <dbReference type="Pfam" id="PF20091"/>
    </source>
</evidence>
<dbReference type="AlphaFoldDB" id="A0A937W280"/>